<dbReference type="Gene3D" id="1.25.40.20">
    <property type="entry name" value="Ankyrin repeat-containing domain"/>
    <property type="match status" value="1"/>
</dbReference>
<feature type="repeat" description="ANK" evidence="2">
    <location>
        <begin position="87"/>
        <end position="119"/>
    </location>
</feature>
<dbReference type="InterPro" id="IPR002164">
    <property type="entry name" value="NAP_family"/>
</dbReference>
<dbReference type="AlphaFoldDB" id="A0A6N0X399"/>
<feature type="compositionally biased region" description="Acidic residues" evidence="4">
    <location>
        <begin position="416"/>
        <end position="428"/>
    </location>
</feature>
<feature type="region of interest" description="Disordered" evidence="4">
    <location>
        <begin position="411"/>
        <end position="441"/>
    </location>
</feature>
<organism evidence="5">
    <name type="scientific">Karenia brevis</name>
    <name type="common">Red tide dinoflagellate</name>
    <name type="synonym">Gymnodinium breve</name>
    <dbReference type="NCBI Taxonomy" id="156230"/>
    <lineage>
        <taxon>Eukaryota</taxon>
        <taxon>Sar</taxon>
        <taxon>Alveolata</taxon>
        <taxon>Dinophyceae</taxon>
        <taxon>Gymnodiniales</taxon>
        <taxon>Kareniaceae</taxon>
        <taxon>Karenia</taxon>
    </lineage>
</organism>
<comment type="similarity">
    <text evidence="1 3">Belongs to the nucleosome assembly protein (NAP) family.</text>
</comment>
<sequence length="441" mass="49836">MGRKRRAQGAPDSENTVYEGQGDPLLVALFQEDAESARQLIESNLCNIEATDQVGWRPLHRACYAGLDSIVSILLERRADPTALDVDGCGPLHVAASKGFPDCCKLLVAAGADPTQPDRYTGMTPQIYAMSKEEEVARKLGEILGTLDQKLLVAWSNPAEMAKLNATAETEEELTGLKEKFIKDLDKPKDCCDSSGPARPRISKTYTWASNRIGKKDRGLKSVPKLMDFWEAAMQNLPELEDKLWIQVWDKPVLQYCSDFTVDGDDFNEGFKLTFHFLENPYFTNSTLEKQYYNFKSSPNTGESDAMEIKSTEIKWKPGKDVTVEKVEGDSRQKSEEEEQPRFSFFRNFFCNLKQGGPFPDQFDEDNVRKMTGMDDREQMMGMLMGIEYELGCSMRDQLVRFAIGRRAAKEAATVCEDDNDEEKEDDDGIKWMDSKEGDID</sequence>
<proteinExistence type="evidence at transcript level"/>
<evidence type="ECO:0000256" key="1">
    <source>
        <dbReference type="ARBA" id="ARBA00009947"/>
    </source>
</evidence>
<evidence type="ECO:0000256" key="2">
    <source>
        <dbReference type="PROSITE-ProRule" id="PRU00023"/>
    </source>
</evidence>
<evidence type="ECO:0000256" key="3">
    <source>
        <dbReference type="RuleBase" id="RU003876"/>
    </source>
</evidence>
<dbReference type="SUPFAM" id="SSF48403">
    <property type="entry name" value="Ankyrin repeat"/>
    <property type="match status" value="1"/>
</dbReference>
<protein>
    <submittedName>
        <fullName evidence="5">Nucleosome assembly protein 1A</fullName>
    </submittedName>
</protein>
<dbReference type="SUPFAM" id="SSF143113">
    <property type="entry name" value="NAP-like"/>
    <property type="match status" value="1"/>
</dbReference>
<dbReference type="SMR" id="A0A6N0X399"/>
<dbReference type="SMART" id="SM00248">
    <property type="entry name" value="ANK"/>
    <property type="match status" value="2"/>
</dbReference>
<name>A0A6N0X399_KARBR</name>
<feature type="repeat" description="ANK" evidence="2">
    <location>
        <begin position="54"/>
        <end position="86"/>
    </location>
</feature>
<dbReference type="Pfam" id="PF00956">
    <property type="entry name" value="NAP"/>
    <property type="match status" value="1"/>
</dbReference>
<dbReference type="PROSITE" id="PS50088">
    <property type="entry name" value="ANK_REPEAT"/>
    <property type="match status" value="2"/>
</dbReference>
<dbReference type="Gene3D" id="3.30.1120.90">
    <property type="entry name" value="Nucleosome assembly protein"/>
    <property type="match status" value="1"/>
</dbReference>
<dbReference type="GO" id="GO:0005634">
    <property type="term" value="C:nucleus"/>
    <property type="evidence" value="ECO:0007669"/>
    <property type="project" value="InterPro"/>
</dbReference>
<evidence type="ECO:0000313" key="5">
    <source>
        <dbReference type="EMBL" id="QKS02602.1"/>
    </source>
</evidence>
<feature type="compositionally biased region" description="Basic and acidic residues" evidence="4">
    <location>
        <begin position="429"/>
        <end position="441"/>
    </location>
</feature>
<dbReference type="Pfam" id="PF12796">
    <property type="entry name" value="Ank_2"/>
    <property type="match status" value="1"/>
</dbReference>
<accession>A0A6N0X399</accession>
<reference evidence="5" key="1">
    <citation type="submission" date="2020-05" db="EMBL/GenBank/DDBJ databases">
        <authorList>
            <person name="Kwok A.C.M."/>
            <person name="Yan K.T.H."/>
            <person name="Wong J.T.Y."/>
        </authorList>
    </citation>
    <scope>NUCLEOTIDE SEQUENCE</scope>
</reference>
<dbReference type="PROSITE" id="PS50297">
    <property type="entry name" value="ANK_REP_REGION"/>
    <property type="match status" value="2"/>
</dbReference>
<dbReference type="InterPro" id="IPR036770">
    <property type="entry name" value="Ankyrin_rpt-contain_sf"/>
</dbReference>
<dbReference type="InterPro" id="IPR037231">
    <property type="entry name" value="NAP-like_sf"/>
</dbReference>
<dbReference type="GO" id="GO:0006334">
    <property type="term" value="P:nucleosome assembly"/>
    <property type="evidence" value="ECO:0007669"/>
    <property type="project" value="InterPro"/>
</dbReference>
<dbReference type="InterPro" id="IPR002110">
    <property type="entry name" value="Ankyrin_rpt"/>
</dbReference>
<evidence type="ECO:0000256" key="4">
    <source>
        <dbReference type="SAM" id="MobiDB-lite"/>
    </source>
</evidence>
<keyword evidence="2" id="KW-0040">ANK repeat</keyword>
<dbReference type="PANTHER" id="PTHR11875">
    <property type="entry name" value="TESTIS-SPECIFIC Y-ENCODED PROTEIN"/>
    <property type="match status" value="1"/>
</dbReference>
<dbReference type="EMBL" id="MT489705">
    <property type="protein sequence ID" value="QKS02602.1"/>
    <property type="molecule type" value="mRNA"/>
</dbReference>